<dbReference type="Proteomes" id="UP001234178">
    <property type="component" value="Unassembled WGS sequence"/>
</dbReference>
<organism evidence="2 3">
    <name type="scientific">Daphnia magna</name>
    <dbReference type="NCBI Taxonomy" id="35525"/>
    <lineage>
        <taxon>Eukaryota</taxon>
        <taxon>Metazoa</taxon>
        <taxon>Ecdysozoa</taxon>
        <taxon>Arthropoda</taxon>
        <taxon>Crustacea</taxon>
        <taxon>Branchiopoda</taxon>
        <taxon>Diplostraca</taxon>
        <taxon>Cladocera</taxon>
        <taxon>Anomopoda</taxon>
        <taxon>Daphniidae</taxon>
        <taxon>Daphnia</taxon>
    </lineage>
</organism>
<evidence type="ECO:0008006" key="4">
    <source>
        <dbReference type="Google" id="ProtNLM"/>
    </source>
</evidence>
<accession>A0ABQ9ZFK2</accession>
<keyword evidence="3" id="KW-1185">Reference proteome</keyword>
<feature type="compositionally biased region" description="Basic and acidic residues" evidence="1">
    <location>
        <begin position="1"/>
        <end position="13"/>
    </location>
</feature>
<dbReference type="InterPro" id="IPR027417">
    <property type="entry name" value="P-loop_NTPase"/>
</dbReference>
<dbReference type="Gene3D" id="3.40.50.300">
    <property type="entry name" value="P-loop containing nucleotide triphosphate hydrolases"/>
    <property type="match status" value="1"/>
</dbReference>
<feature type="region of interest" description="Disordered" evidence="1">
    <location>
        <begin position="1"/>
        <end position="42"/>
    </location>
</feature>
<gene>
    <name evidence="2" type="ORF">OUZ56_020831</name>
</gene>
<evidence type="ECO:0000313" key="3">
    <source>
        <dbReference type="Proteomes" id="UP001234178"/>
    </source>
</evidence>
<feature type="compositionally biased region" description="Polar residues" evidence="1">
    <location>
        <begin position="24"/>
        <end position="41"/>
    </location>
</feature>
<dbReference type="PANTHER" id="PTHR46312:SF2">
    <property type="entry name" value="NUCLEOTIDE-BINDING OLIGOMERIZATION DOMAIN-CONTAINING PROTEIN 2-LIKE"/>
    <property type="match status" value="1"/>
</dbReference>
<name>A0ABQ9ZFK2_9CRUS</name>
<sequence length="1990" mass="229110">MTNKRDKLNKDSGRGSLVKKTRKNLANATQTPPLAGASSSVPEEATEVAQGLRKTNHGVIFQLKLLMLFLIRGIRAGHAFRLGTEMEDIGVDDGGKRQVNRYLQAKHKQDESTKITAGQLFNETEGDFSLLKYFSSYCGILSRKDDIQDCIICTNIGFNSENLLKKGIQLITVNTDDEMFKFRRHPVARYKIKIAPGHAFWGKLRQVNVEEPVTKLKRNATDNEINGFFDKFVFVVNTPNEVTLGKLLTGEVGEYYELNEADFQSDFILRNMLDWFKKKQSDFMTSEQGQQILQQGKHKLTSLRMTSVSINYQMKLQETIEFNAVAIDEMTEKLKKLLDSPNKIERIRTAFPKRTAVKVSAALKTLEKFKRDDSYLMSSSKGLNTTSASDKDAFKLEHQLLVVVCKDGHAEHDSYYENLIGDNQTRLTNKKVIILCHDGVGTRDDLKFTQLSNDCMEKLLDKEVSFQGTVQTVRKLTKIGNREEVIDDNSMEELLVGKKVVNIPLHDFVPAFDEELYIEREIILPFDDTSFDELVDETDCTRDELLGKLKVTVKNNIEWFVDGREKQELWQKIKKNFEKRRQSTDSTWLDNKIPEIDLTPLEEWKNRVVVVSDVAGTGKSTMLSNYYRKMRNEKPDNWIIKMDLVDHIGALRQFNSDEVDQKVEAIKFFIANIPNVRESPFAQSLLRHKLQTGDGIVVMLDGFDEIDIQCQDKCISLIEAIRLTNLNALYITTRPHLNGKLQDSLFQLAYTLRDFNQEDQINYLSGYWKKQLKVNADAEVRSIATSIVDRLSKSLKGNERSFIGIPLQCHIVADCFESQVYDIIQNGCNLDALLKDLDSNLNLDTLYKRLFKKKREIYRQEKAKVQQVDNHILHNSLEDHMECLEIYLRDLAVKTIVSDQTHIDCLLGKSNESAATIEQQHKKREEGSVCFGLLTLNRKDEFQFLHRTYAEYLMANYLYGGFRLDEDLRNKLLDEKPTRELIGSEILVGLQYQGVQLFIDFMLQEMVNHEKWHVIRGVGTDPNFNFLSRFTDFTNELYSVYIQKRSANALMVAVERYHANIYEFLCTFAELTLEKYQILELIKPLFRNLDSGMQFKSANGNLLAFFWERKLDGFQRLLGWHDGKHADYTSLIAKAIYVHAPYLSIQDPQSENDLKKQKEFFSQLLEFMLQNRSTVEKYITRWPKQYRSLFYDWHLVLTSFLRYEYYNSLLEPLVRLVLQTTSDSALVLIVDVAFQNHKDGFEQAKVEKLSSVLIEMERTDVLVQLPREMLVLAPEAFKFVYKFYQQCDRKKWLPEKESDVMTQLNTTAFQGETTAVQDILRKVSKDLNSDTPETRKMAKDIVHYMTYRCGTNPYTLTYLAAVCGQEEMFRVMLQFVNEVLPDDELQTALISKNGFLHGAFWDAKASGKIETLQLIMKAVGETMGPESQLNLVKSRRLGIVSVSSTNFNQDAWSSIDYQRQLSLSIRLITNALAKAMTENNPDGYKYFHDLIFHDERNISTLEYLDAQHLSGLMSVEGCENWMKRLLDAAIKFTEDSGSSLQDGLLSKFNNEELQCFLTAITSNIDQPSRSISVWAKLIHSSCKSNTTYSPDVKKMINYISKKLGERTIVKLILSDNGSTVEWVALRGYTKILDVMLAALPPVDQEQLRQRLANNAHQKMFEEFLSKVPIGWDRPQSYSNAVEVIRYCLKNGSKEQLSKFVNSATFVYEIQEKKFSIWNTFNDTIFSNQTPIDRHYSMKVLIEFMAEKLDVDDIKILMLHDDIGIRFARAMIDLLPANVREPVNIYLKNNGPQIIHKMFFSNGTETLLAKMRQLGRMYSINILQFYLDNGNKEQLAQFMETITSIHYVGSAKRSLWGAASLHTFTTENTINEFLGCVSEKLGKDAVKKLVLHKENNELDVVIIYALRKSWADKCIAMFAYLDDEGRDEVRHLVESLPSHTDVERYGHQLKDNWHEVDLSKIKYTHGKNTLLTETPGMGHNVETGHPLVMVG</sequence>
<dbReference type="EMBL" id="JAOYFB010000003">
    <property type="protein sequence ID" value="KAK4011713.1"/>
    <property type="molecule type" value="Genomic_DNA"/>
</dbReference>
<dbReference type="SUPFAM" id="SSF52540">
    <property type="entry name" value="P-loop containing nucleoside triphosphate hydrolases"/>
    <property type="match status" value="1"/>
</dbReference>
<evidence type="ECO:0000313" key="2">
    <source>
        <dbReference type="EMBL" id="KAK4011713.1"/>
    </source>
</evidence>
<comment type="caution">
    <text evidence="2">The sequence shown here is derived from an EMBL/GenBank/DDBJ whole genome shotgun (WGS) entry which is preliminary data.</text>
</comment>
<dbReference type="PANTHER" id="PTHR46312">
    <property type="entry name" value="NACHT DOMAIN-CONTAINING PROTEIN"/>
    <property type="match status" value="1"/>
</dbReference>
<proteinExistence type="predicted"/>
<evidence type="ECO:0000256" key="1">
    <source>
        <dbReference type="SAM" id="MobiDB-lite"/>
    </source>
</evidence>
<reference evidence="2 3" key="1">
    <citation type="journal article" date="2023" name="Nucleic Acids Res.">
        <title>The hologenome of Daphnia magna reveals possible DNA methylation and microbiome-mediated evolution of the host genome.</title>
        <authorList>
            <person name="Chaturvedi A."/>
            <person name="Li X."/>
            <person name="Dhandapani V."/>
            <person name="Marshall H."/>
            <person name="Kissane S."/>
            <person name="Cuenca-Cambronero M."/>
            <person name="Asole G."/>
            <person name="Calvet F."/>
            <person name="Ruiz-Romero M."/>
            <person name="Marangio P."/>
            <person name="Guigo R."/>
            <person name="Rago D."/>
            <person name="Mirbahai L."/>
            <person name="Eastwood N."/>
            <person name="Colbourne J.K."/>
            <person name="Zhou J."/>
            <person name="Mallon E."/>
            <person name="Orsini L."/>
        </authorList>
    </citation>
    <scope>NUCLEOTIDE SEQUENCE [LARGE SCALE GENOMIC DNA]</scope>
    <source>
        <strain evidence="2">LRV0_1</strain>
    </source>
</reference>
<protein>
    <recommendedName>
        <fullName evidence="4">NACHT domain-containing protein</fullName>
    </recommendedName>
</protein>